<feature type="signal peptide" evidence="3">
    <location>
        <begin position="1"/>
        <end position="17"/>
    </location>
</feature>
<gene>
    <name evidence="7" type="ORF">FHL15_001940</name>
</gene>
<dbReference type="InterPro" id="IPR024733">
    <property type="entry name" value="NAGLU_tim-barrel"/>
</dbReference>
<evidence type="ECO:0000259" key="4">
    <source>
        <dbReference type="Pfam" id="PF05089"/>
    </source>
</evidence>
<dbReference type="InterPro" id="IPR024240">
    <property type="entry name" value="NAGLU_N"/>
</dbReference>
<dbReference type="InterPro" id="IPR029018">
    <property type="entry name" value="Hex-like_dom2"/>
</dbReference>
<feature type="domain" description="Alpha-N-acetylglucosaminidase tim-barrel" evidence="4">
    <location>
        <begin position="140"/>
        <end position="464"/>
    </location>
</feature>
<dbReference type="GO" id="GO:0016787">
    <property type="term" value="F:hydrolase activity"/>
    <property type="evidence" value="ECO:0007669"/>
    <property type="project" value="UniProtKB-KW"/>
</dbReference>
<protein>
    <recommendedName>
        <fullName evidence="9">Alpha-N-acetylglucosaminidase C-terminal domain-containing protein</fullName>
    </recommendedName>
</protein>
<feature type="compositionally biased region" description="Basic and acidic residues" evidence="2">
    <location>
        <begin position="1124"/>
        <end position="1133"/>
    </location>
</feature>
<feature type="region of interest" description="Disordered" evidence="2">
    <location>
        <begin position="1095"/>
        <end position="1133"/>
    </location>
</feature>
<evidence type="ECO:0000313" key="8">
    <source>
        <dbReference type="Proteomes" id="UP000319160"/>
    </source>
</evidence>
<dbReference type="PANTHER" id="PTHR12872:SF1">
    <property type="entry name" value="ALPHA-N-ACETYLGLUCOSAMINIDASE"/>
    <property type="match status" value="1"/>
</dbReference>
<dbReference type="Gene3D" id="1.20.120.670">
    <property type="entry name" value="N-acetyl-b-d-glucoasminidase"/>
    <property type="match status" value="1"/>
</dbReference>
<evidence type="ECO:0000259" key="5">
    <source>
        <dbReference type="Pfam" id="PF12971"/>
    </source>
</evidence>
<organism evidence="7 8">
    <name type="scientific">Xylaria flabelliformis</name>
    <dbReference type="NCBI Taxonomy" id="2512241"/>
    <lineage>
        <taxon>Eukaryota</taxon>
        <taxon>Fungi</taxon>
        <taxon>Dikarya</taxon>
        <taxon>Ascomycota</taxon>
        <taxon>Pezizomycotina</taxon>
        <taxon>Sordariomycetes</taxon>
        <taxon>Xylariomycetidae</taxon>
        <taxon>Xylariales</taxon>
        <taxon>Xylariaceae</taxon>
        <taxon>Xylaria</taxon>
    </lineage>
</organism>
<evidence type="ECO:0000256" key="2">
    <source>
        <dbReference type="SAM" id="MobiDB-lite"/>
    </source>
</evidence>
<dbReference type="InterPro" id="IPR017853">
    <property type="entry name" value="GH"/>
</dbReference>
<proteinExistence type="predicted"/>
<dbReference type="Pfam" id="PF05089">
    <property type="entry name" value="NAGLU"/>
    <property type="match status" value="1"/>
</dbReference>
<dbReference type="AlphaFoldDB" id="A0A553IAB9"/>
<evidence type="ECO:0000256" key="1">
    <source>
        <dbReference type="ARBA" id="ARBA00022801"/>
    </source>
</evidence>
<dbReference type="STRING" id="2512241.A0A553IAB9"/>
<feature type="region of interest" description="Disordered" evidence="2">
    <location>
        <begin position="767"/>
        <end position="881"/>
    </location>
</feature>
<accession>A0A553IAB9</accession>
<sequence length="1157" mass="129160">MRVFNLVAWAFAAGITALRTTESTAGVESLVRRRLPEHAEYFEFEIVDFLGCNETLSDVENERVNDSFVVTSTGQGKILVQGNTVGGLFAGLHTYLSSEAHVDIWWFVGSQLDEAPKHLPVLSSPLHGSSVVPYRYYLNTAFWGWAEWEEHLDWMALRGINTALAWIGFEKIYIEVFREMGFSDADLDDFLSGPAFLAWNHFGNIQGSWGGSTQESWIDDQFSLQLKIVERMVELGIKPILPAFPGYTPRSITRVFPSANVSNGSNWEGFPTSYTNDTFLDPFDPLFEELQVRFVSKQKSYYGNVTNFWTLDQFNENNPASGDLGYLESVSKNTWKSLKAADPDAIWIMQGWLFSSNSAFWTNDRIKSFLGGVTVDSDMLILDLFSESQPQWQRTKSFYGKPWVWCQLHGYGGNYGLYGQIMNVTVNSIEALHLSDNLVGFGLTPEGLEGNEIMYDLLLDQAWSETPINTQKYFHDWVGARYGAGGVQIPKGVYDAWELLRPTVFNNTNLVANAVPKSIFELVPSITNLVNRTGHHPTLLNYDPAVVVAAWNLLYQAGIDKPTLFHNPAYQYDLVDWTRQVLGNAFIPLYEQLITTYTTVEDSSSRKRSLRSQGNKLTQLLLTLDAVLATNEDFRLSTWIKAARATANISDPNHSAAADFLEYQARNQVTLWGPTGQISDYSSRSWSGLVATYYLPRWQKFVDYLVATPPSDYNQKTFAAELLEWELSWVNQTTAVAQLVSASSIVSQLLLIGLELVPSLDAAHQAVAPNPDTMPTTRAAEKTAAAKGGDEKGEGKGAGSKHEIQEKTAPDSKRPKKDNDKTQKTIEETMPSPTEAYGNGHATSKSKEEPKPSKDVENDAQGHGRKTGTAEEPGAREGEVPSSILEKGIIYFFFRGRVGIDDPSDVNDIQRSYMILRPLDKDAKLGEGTIKDAGNARLIAVPKKVFPRSGRDRWLAFVEKSDASLKTLKDEFLSSSEYETKTMGTRHNPAATPAAEGIYAITTTGRESHLVYMITLPSELGEVQTELGLREKGSFILSTRNPKYDAPRNVALPQGPDYPKDVQDEFRSLRWMPSQPHHLDYVNTQFLLVGESSGIANATEPQKEDEGKGKESLEEELEKLEDEDTHRMETLKDDDSGAIFADLGALAMDYPKLETTF</sequence>
<reference evidence="8" key="1">
    <citation type="submission" date="2019-06" db="EMBL/GenBank/DDBJ databases">
        <title>Draft genome sequence of the griseofulvin-producing fungus Xylaria cubensis strain G536.</title>
        <authorList>
            <person name="Mead M.E."/>
            <person name="Raja H.A."/>
            <person name="Steenwyk J.L."/>
            <person name="Knowles S.L."/>
            <person name="Oberlies N.H."/>
            <person name="Rokas A."/>
        </authorList>
    </citation>
    <scope>NUCLEOTIDE SEQUENCE [LARGE SCALE GENOMIC DNA]</scope>
    <source>
        <strain evidence="8">G536</strain>
    </source>
</reference>
<evidence type="ECO:0000313" key="7">
    <source>
        <dbReference type="EMBL" id="TRX97146.1"/>
    </source>
</evidence>
<evidence type="ECO:0000259" key="6">
    <source>
        <dbReference type="Pfam" id="PF12972"/>
    </source>
</evidence>
<keyword evidence="1" id="KW-0378">Hydrolase</keyword>
<feature type="compositionally biased region" description="Acidic residues" evidence="2">
    <location>
        <begin position="1113"/>
        <end position="1123"/>
    </location>
</feature>
<dbReference type="Gene3D" id="3.30.379.10">
    <property type="entry name" value="Chitobiase/beta-hexosaminidase domain 2-like"/>
    <property type="match status" value="1"/>
</dbReference>
<keyword evidence="8" id="KW-1185">Reference proteome</keyword>
<dbReference type="InterPro" id="IPR024732">
    <property type="entry name" value="NAGLU_C"/>
</dbReference>
<dbReference type="InterPro" id="IPR007781">
    <property type="entry name" value="NAGLU"/>
</dbReference>
<evidence type="ECO:0008006" key="9">
    <source>
        <dbReference type="Google" id="ProtNLM"/>
    </source>
</evidence>
<evidence type="ECO:0000256" key="3">
    <source>
        <dbReference type="SAM" id="SignalP"/>
    </source>
</evidence>
<dbReference type="SUPFAM" id="SSF51445">
    <property type="entry name" value="(Trans)glycosidases"/>
    <property type="match status" value="1"/>
</dbReference>
<dbReference type="Pfam" id="PF12972">
    <property type="entry name" value="NAGLU_C"/>
    <property type="match status" value="1"/>
</dbReference>
<keyword evidence="3" id="KW-0732">Signal</keyword>
<dbReference type="EMBL" id="VFLP01000007">
    <property type="protein sequence ID" value="TRX97146.1"/>
    <property type="molecule type" value="Genomic_DNA"/>
</dbReference>
<feature type="domain" description="Alpha-N-acetylglucosaminidase N-terminal" evidence="5">
    <location>
        <begin position="26"/>
        <end position="120"/>
    </location>
</feature>
<feature type="compositionally biased region" description="Basic and acidic residues" evidence="2">
    <location>
        <begin position="788"/>
        <end position="827"/>
    </location>
</feature>
<dbReference type="PANTHER" id="PTHR12872">
    <property type="entry name" value="ALPHA-N-ACETYLGLUCOSAMINIDASE"/>
    <property type="match status" value="1"/>
</dbReference>
<dbReference type="OrthoDB" id="64736at2759"/>
<name>A0A553IAB9_9PEZI</name>
<dbReference type="Proteomes" id="UP000319160">
    <property type="component" value="Unassembled WGS sequence"/>
</dbReference>
<dbReference type="Gene3D" id="3.20.20.80">
    <property type="entry name" value="Glycosidases"/>
    <property type="match status" value="1"/>
</dbReference>
<feature type="chain" id="PRO_5021861619" description="Alpha-N-acetylglucosaminidase C-terminal domain-containing protein" evidence="3">
    <location>
        <begin position="18"/>
        <end position="1157"/>
    </location>
</feature>
<feature type="compositionally biased region" description="Basic and acidic residues" evidence="2">
    <location>
        <begin position="845"/>
        <end position="862"/>
    </location>
</feature>
<dbReference type="Pfam" id="PF12971">
    <property type="entry name" value="NAGLU_N"/>
    <property type="match status" value="1"/>
</dbReference>
<feature type="domain" description="Alpha-N-acetylglucosaminidase C-terminal" evidence="6">
    <location>
        <begin position="473"/>
        <end position="738"/>
    </location>
</feature>
<feature type="compositionally biased region" description="Basic and acidic residues" evidence="2">
    <location>
        <begin position="1101"/>
        <end position="1112"/>
    </location>
</feature>
<comment type="caution">
    <text evidence="7">The sequence shown here is derived from an EMBL/GenBank/DDBJ whole genome shotgun (WGS) entry which is preliminary data.</text>
</comment>